<evidence type="ECO:0000256" key="4">
    <source>
        <dbReference type="ARBA" id="ARBA00023163"/>
    </source>
</evidence>
<evidence type="ECO:0000313" key="7">
    <source>
        <dbReference type="Proteomes" id="UP001242480"/>
    </source>
</evidence>
<keyword evidence="4" id="KW-0804">Transcription</keyword>
<reference evidence="6 7" key="1">
    <citation type="submission" date="2023-07" db="EMBL/GenBank/DDBJ databases">
        <title>Genomic Encyclopedia of Type Strains, Phase IV (KMG-IV): sequencing the most valuable type-strain genomes for metagenomic binning, comparative biology and taxonomic classification.</title>
        <authorList>
            <person name="Goeker M."/>
        </authorList>
    </citation>
    <scope>NUCLEOTIDE SEQUENCE [LARGE SCALE GENOMIC DNA]</scope>
    <source>
        <strain evidence="6 7">DSM 19619</strain>
    </source>
</reference>
<protein>
    <submittedName>
        <fullName evidence="6">LysR family glycine cleavage system transcriptional activator</fullName>
    </submittedName>
</protein>
<dbReference type="PANTHER" id="PTHR30537">
    <property type="entry name" value="HTH-TYPE TRANSCRIPTIONAL REGULATOR"/>
    <property type="match status" value="1"/>
</dbReference>
<sequence>MRKLPPLRALLAFEAAARHGSFKRAAGELGVTPTAVSHQIRLLEETCGCRLFQRRPRPLALTAAGTRLFPALRDGFDAFAQAISALSDVQAQASLRVTSPNAFASRWLVPRLPRWREENPGIPLEIIGTDHVLDLRAGAADIAIRYARQPPLDFVVQEFRRDSYCPVCSPRLLAGRPPVRRAADLLDFPLIHYDWTNRDPEAPTWRQWLAVARSIDPDLPAMERPWDLSFREELHAIDAVVAGQGIAICSDVVVGRDLESGALVRAHPLSLPGYGFYLTRLPQNPRAALLDAFATWIQTAFNSNGSAAAAP</sequence>
<dbReference type="PANTHER" id="PTHR30537:SF26">
    <property type="entry name" value="GLYCINE CLEAVAGE SYSTEM TRANSCRIPTIONAL ACTIVATOR"/>
    <property type="match status" value="1"/>
</dbReference>
<evidence type="ECO:0000259" key="5">
    <source>
        <dbReference type="PROSITE" id="PS50931"/>
    </source>
</evidence>
<dbReference type="SUPFAM" id="SSF53850">
    <property type="entry name" value="Periplasmic binding protein-like II"/>
    <property type="match status" value="1"/>
</dbReference>
<dbReference type="Proteomes" id="UP001242480">
    <property type="component" value="Unassembled WGS sequence"/>
</dbReference>
<dbReference type="InterPro" id="IPR005119">
    <property type="entry name" value="LysR_subst-bd"/>
</dbReference>
<keyword evidence="2" id="KW-0805">Transcription regulation</keyword>
<comment type="similarity">
    <text evidence="1">Belongs to the LysR transcriptional regulatory family.</text>
</comment>
<organism evidence="6 7">
    <name type="scientific">Labrys wisconsinensis</name>
    <dbReference type="NCBI Taxonomy" id="425677"/>
    <lineage>
        <taxon>Bacteria</taxon>
        <taxon>Pseudomonadati</taxon>
        <taxon>Pseudomonadota</taxon>
        <taxon>Alphaproteobacteria</taxon>
        <taxon>Hyphomicrobiales</taxon>
        <taxon>Xanthobacteraceae</taxon>
        <taxon>Labrys</taxon>
    </lineage>
</organism>
<keyword evidence="3" id="KW-0238">DNA-binding</keyword>
<feature type="domain" description="HTH lysR-type" evidence="5">
    <location>
        <begin position="5"/>
        <end position="62"/>
    </location>
</feature>
<dbReference type="Gene3D" id="1.10.10.10">
    <property type="entry name" value="Winged helix-like DNA-binding domain superfamily/Winged helix DNA-binding domain"/>
    <property type="match status" value="1"/>
</dbReference>
<dbReference type="PROSITE" id="PS50931">
    <property type="entry name" value="HTH_LYSR"/>
    <property type="match status" value="1"/>
</dbReference>
<gene>
    <name evidence="6" type="ORF">QO011_005278</name>
</gene>
<dbReference type="InterPro" id="IPR036390">
    <property type="entry name" value="WH_DNA-bd_sf"/>
</dbReference>
<dbReference type="Pfam" id="PF03466">
    <property type="entry name" value="LysR_substrate"/>
    <property type="match status" value="1"/>
</dbReference>
<proteinExistence type="inferred from homology"/>
<evidence type="ECO:0000313" key="6">
    <source>
        <dbReference type="EMBL" id="MDQ0472249.1"/>
    </source>
</evidence>
<dbReference type="CDD" id="cd08432">
    <property type="entry name" value="PBP2_GcdR_TrpI_HvrB_AmpR_like"/>
    <property type="match status" value="1"/>
</dbReference>
<accession>A0ABU0JD96</accession>
<dbReference type="Gene3D" id="3.40.190.10">
    <property type="entry name" value="Periplasmic binding protein-like II"/>
    <property type="match status" value="2"/>
</dbReference>
<evidence type="ECO:0000256" key="3">
    <source>
        <dbReference type="ARBA" id="ARBA00023125"/>
    </source>
</evidence>
<dbReference type="InterPro" id="IPR000847">
    <property type="entry name" value="LysR_HTH_N"/>
</dbReference>
<name>A0ABU0JD96_9HYPH</name>
<dbReference type="EMBL" id="JAUSVX010000011">
    <property type="protein sequence ID" value="MDQ0472249.1"/>
    <property type="molecule type" value="Genomic_DNA"/>
</dbReference>
<dbReference type="Pfam" id="PF00126">
    <property type="entry name" value="HTH_1"/>
    <property type="match status" value="1"/>
</dbReference>
<evidence type="ECO:0000256" key="2">
    <source>
        <dbReference type="ARBA" id="ARBA00023015"/>
    </source>
</evidence>
<keyword evidence="7" id="KW-1185">Reference proteome</keyword>
<comment type="caution">
    <text evidence="6">The sequence shown here is derived from an EMBL/GenBank/DDBJ whole genome shotgun (WGS) entry which is preliminary data.</text>
</comment>
<dbReference type="InterPro" id="IPR058163">
    <property type="entry name" value="LysR-type_TF_proteobact-type"/>
</dbReference>
<dbReference type="RefSeq" id="WP_307278784.1">
    <property type="nucleotide sequence ID" value="NZ_JAUSVX010000011.1"/>
</dbReference>
<evidence type="ECO:0000256" key="1">
    <source>
        <dbReference type="ARBA" id="ARBA00009437"/>
    </source>
</evidence>
<dbReference type="InterPro" id="IPR036388">
    <property type="entry name" value="WH-like_DNA-bd_sf"/>
</dbReference>
<dbReference type="SUPFAM" id="SSF46785">
    <property type="entry name" value="Winged helix' DNA-binding domain"/>
    <property type="match status" value="1"/>
</dbReference>